<dbReference type="Proteomes" id="UP000829517">
    <property type="component" value="Unassembled WGS sequence"/>
</dbReference>
<dbReference type="Gene3D" id="3.40.50.300">
    <property type="entry name" value="P-loop containing nucleotide triphosphate hydrolases"/>
    <property type="match status" value="1"/>
</dbReference>
<keyword evidence="1" id="KW-0813">Transport</keyword>
<dbReference type="PROSITE" id="PS00211">
    <property type="entry name" value="ABC_TRANSPORTER_1"/>
    <property type="match status" value="1"/>
</dbReference>
<gene>
    <name evidence="5" type="ORF">JM658_01725</name>
</gene>
<keyword evidence="6" id="KW-1185">Reference proteome</keyword>
<evidence type="ECO:0000256" key="2">
    <source>
        <dbReference type="ARBA" id="ARBA00022741"/>
    </source>
</evidence>
<sequence>MLEVKKVSFQYHETPILKNINFTLQKGEHLSIIGESGSGKSTLLKIIYGLYHLEKGKLFWNKTPMLGPNYNIVPGEPFIKYVAQDYDLMPFITVEENIGKFLSNFYPRKKKKRIAELLELVGMTAYAKIKPTELSGGQQQRVALAKALAREPELLLLDEPFSNIDNFKKNQLRRDIFGYLKQENISCITATHDNTDSLSYADITMVLKQGKCIALDNPETLYKTPKNKYVASLFGEVNELPINLFSKEETSSKKVLLYPHQLEVTNSSAIKVKVKKSYFQGTHYLIEGIRNRTTILFNHTKEIPVDKEVNIKAVYEF</sequence>
<evidence type="ECO:0000256" key="1">
    <source>
        <dbReference type="ARBA" id="ARBA00022448"/>
    </source>
</evidence>
<dbReference type="EMBL" id="JAETXX010000001">
    <property type="protein sequence ID" value="MCF8713532.1"/>
    <property type="molecule type" value="Genomic_DNA"/>
</dbReference>
<dbReference type="SUPFAM" id="SSF52540">
    <property type="entry name" value="P-loop containing nucleoside triphosphate hydrolases"/>
    <property type="match status" value="1"/>
</dbReference>
<dbReference type="GO" id="GO:0005524">
    <property type="term" value="F:ATP binding"/>
    <property type="evidence" value="ECO:0007669"/>
    <property type="project" value="UniProtKB-KW"/>
</dbReference>
<feature type="domain" description="ABC transporter" evidence="4">
    <location>
        <begin position="2"/>
        <end position="234"/>
    </location>
</feature>
<evidence type="ECO:0000256" key="3">
    <source>
        <dbReference type="ARBA" id="ARBA00022840"/>
    </source>
</evidence>
<dbReference type="InterPro" id="IPR050093">
    <property type="entry name" value="ABC_SmlMolc_Importer"/>
</dbReference>
<dbReference type="Pfam" id="PF00005">
    <property type="entry name" value="ABC_tran"/>
    <property type="match status" value="1"/>
</dbReference>
<dbReference type="InterPro" id="IPR027417">
    <property type="entry name" value="P-loop_NTPase"/>
</dbReference>
<name>A0ABS9IZD6_9FLAO</name>
<keyword evidence="3 5" id="KW-0067">ATP-binding</keyword>
<dbReference type="InterPro" id="IPR003593">
    <property type="entry name" value="AAA+_ATPase"/>
</dbReference>
<proteinExistence type="predicted"/>
<evidence type="ECO:0000313" key="6">
    <source>
        <dbReference type="Proteomes" id="UP000829517"/>
    </source>
</evidence>
<dbReference type="RefSeq" id="WP_236957501.1">
    <property type="nucleotide sequence ID" value="NZ_JAETXX010000001.1"/>
</dbReference>
<evidence type="ECO:0000313" key="5">
    <source>
        <dbReference type="EMBL" id="MCF8713532.1"/>
    </source>
</evidence>
<dbReference type="SMART" id="SM00382">
    <property type="entry name" value="AAA"/>
    <property type="match status" value="1"/>
</dbReference>
<organism evidence="5 6">
    <name type="scientific">Joostella atrarenae</name>
    <dbReference type="NCBI Taxonomy" id="679257"/>
    <lineage>
        <taxon>Bacteria</taxon>
        <taxon>Pseudomonadati</taxon>
        <taxon>Bacteroidota</taxon>
        <taxon>Flavobacteriia</taxon>
        <taxon>Flavobacteriales</taxon>
        <taxon>Flavobacteriaceae</taxon>
        <taxon>Joostella</taxon>
    </lineage>
</organism>
<dbReference type="PANTHER" id="PTHR42781:SF4">
    <property type="entry name" value="SPERMIDINE_PUTRESCINE IMPORT ATP-BINDING PROTEIN POTA"/>
    <property type="match status" value="1"/>
</dbReference>
<comment type="caution">
    <text evidence="5">The sequence shown here is derived from an EMBL/GenBank/DDBJ whole genome shotgun (WGS) entry which is preliminary data.</text>
</comment>
<evidence type="ECO:0000259" key="4">
    <source>
        <dbReference type="PROSITE" id="PS50893"/>
    </source>
</evidence>
<dbReference type="InterPro" id="IPR003439">
    <property type="entry name" value="ABC_transporter-like_ATP-bd"/>
</dbReference>
<keyword evidence="2" id="KW-0547">Nucleotide-binding</keyword>
<dbReference type="PROSITE" id="PS50893">
    <property type="entry name" value="ABC_TRANSPORTER_2"/>
    <property type="match status" value="1"/>
</dbReference>
<protein>
    <submittedName>
        <fullName evidence="5">ABC transporter ATP-binding protein</fullName>
    </submittedName>
</protein>
<reference evidence="5 6" key="1">
    <citation type="submission" date="2021-01" db="EMBL/GenBank/DDBJ databases">
        <title>Genome sequencing of Joostella atrarenae M1-2 (= KCTC 23194).</title>
        <authorList>
            <person name="Zakaria M.R."/>
            <person name="Lam M.Q."/>
            <person name="Chong C.S."/>
        </authorList>
    </citation>
    <scope>NUCLEOTIDE SEQUENCE [LARGE SCALE GENOMIC DNA]</scope>
    <source>
        <strain evidence="5 6">M1-2</strain>
    </source>
</reference>
<dbReference type="InterPro" id="IPR017871">
    <property type="entry name" value="ABC_transporter-like_CS"/>
</dbReference>
<accession>A0ABS9IZD6</accession>
<dbReference type="PANTHER" id="PTHR42781">
    <property type="entry name" value="SPERMIDINE/PUTRESCINE IMPORT ATP-BINDING PROTEIN POTA"/>
    <property type="match status" value="1"/>
</dbReference>